<evidence type="ECO:0000313" key="2">
    <source>
        <dbReference type="Proteomes" id="UP000799753"/>
    </source>
</evidence>
<proteinExistence type="predicted"/>
<gene>
    <name evidence="1" type="ORF">P280DRAFT_394758</name>
</gene>
<organism evidence="1 2">
    <name type="scientific">Massarina eburnea CBS 473.64</name>
    <dbReference type="NCBI Taxonomy" id="1395130"/>
    <lineage>
        <taxon>Eukaryota</taxon>
        <taxon>Fungi</taxon>
        <taxon>Dikarya</taxon>
        <taxon>Ascomycota</taxon>
        <taxon>Pezizomycotina</taxon>
        <taxon>Dothideomycetes</taxon>
        <taxon>Pleosporomycetidae</taxon>
        <taxon>Pleosporales</taxon>
        <taxon>Massarineae</taxon>
        <taxon>Massarinaceae</taxon>
        <taxon>Massarina</taxon>
    </lineage>
</organism>
<protein>
    <submittedName>
        <fullName evidence="1">Uncharacterized protein</fullName>
    </submittedName>
</protein>
<accession>A0A6A6SBS6</accession>
<dbReference type="EMBL" id="MU006780">
    <property type="protein sequence ID" value="KAF2643624.1"/>
    <property type="molecule type" value="Genomic_DNA"/>
</dbReference>
<feature type="non-terminal residue" evidence="1">
    <location>
        <position position="1"/>
    </location>
</feature>
<dbReference type="AlphaFoldDB" id="A0A6A6SBS6"/>
<keyword evidence="2" id="KW-1185">Reference proteome</keyword>
<dbReference type="Proteomes" id="UP000799753">
    <property type="component" value="Unassembled WGS sequence"/>
</dbReference>
<dbReference type="OrthoDB" id="3790454at2759"/>
<name>A0A6A6SBS6_9PLEO</name>
<sequence>VPSPFSGTLEASLDAILVFTSLYPELRHLTTPLLKDVDRQTDWPKLCRLVLSEHEELPARSRHLLEELLFLVTRTLLPEQIIENRRLMYRAYVTKRNLSNRMALRYDMLRGWKKCAHTHPMVVESVLPSKSIIPPKAVYDALRPHRRAFMPNILPTLIANTPDQPYHSKRLSDCMRHRVTDLDAYLLLTNQVVASWSEVKLLMTVVEVVVQWQWLRENTELMADMDVRAWEDLSGRADECNWVKDQKPYRERDNKA</sequence>
<evidence type="ECO:0000313" key="1">
    <source>
        <dbReference type="EMBL" id="KAF2643624.1"/>
    </source>
</evidence>
<reference evidence="1" key="1">
    <citation type="journal article" date="2020" name="Stud. Mycol.">
        <title>101 Dothideomycetes genomes: a test case for predicting lifestyles and emergence of pathogens.</title>
        <authorList>
            <person name="Haridas S."/>
            <person name="Albert R."/>
            <person name="Binder M."/>
            <person name="Bloem J."/>
            <person name="Labutti K."/>
            <person name="Salamov A."/>
            <person name="Andreopoulos B."/>
            <person name="Baker S."/>
            <person name="Barry K."/>
            <person name="Bills G."/>
            <person name="Bluhm B."/>
            <person name="Cannon C."/>
            <person name="Castanera R."/>
            <person name="Culley D."/>
            <person name="Daum C."/>
            <person name="Ezra D."/>
            <person name="Gonzalez J."/>
            <person name="Henrissat B."/>
            <person name="Kuo A."/>
            <person name="Liang C."/>
            <person name="Lipzen A."/>
            <person name="Lutzoni F."/>
            <person name="Magnuson J."/>
            <person name="Mondo S."/>
            <person name="Nolan M."/>
            <person name="Ohm R."/>
            <person name="Pangilinan J."/>
            <person name="Park H.-J."/>
            <person name="Ramirez L."/>
            <person name="Alfaro M."/>
            <person name="Sun H."/>
            <person name="Tritt A."/>
            <person name="Yoshinaga Y."/>
            <person name="Zwiers L.-H."/>
            <person name="Turgeon B."/>
            <person name="Goodwin S."/>
            <person name="Spatafora J."/>
            <person name="Crous P."/>
            <person name="Grigoriev I."/>
        </authorList>
    </citation>
    <scope>NUCLEOTIDE SEQUENCE</scope>
    <source>
        <strain evidence="1">CBS 473.64</strain>
    </source>
</reference>